<geneLocation type="plasmid" evidence="1 2">
    <name>unnamed</name>
</geneLocation>
<sequence>MLTPDQLAELRAYVDVAAANNGITPGTALAMQLLAHIDAQAAELVKERETQNRVAAEIRGELGSRIATLERDAARYRWLTQEAYIGECFTDRGVVLEIRGTDREIPVFHERATDREEVDAAIDAAMPPRACTCPSGDGSLRWPCPQHPPELP</sequence>
<accession>A0A344UPG2</accession>
<evidence type="ECO:0000313" key="2">
    <source>
        <dbReference type="Proteomes" id="UP000252038"/>
    </source>
</evidence>
<dbReference type="EMBL" id="CP029555">
    <property type="protein sequence ID" value="AXE37160.1"/>
    <property type="molecule type" value="Genomic_DNA"/>
</dbReference>
<dbReference type="RefSeq" id="WP_114074594.1">
    <property type="nucleotide sequence ID" value="NZ_CP029555.1"/>
</dbReference>
<keyword evidence="1" id="KW-0614">Plasmid</keyword>
<protein>
    <submittedName>
        <fullName evidence="1">Uncharacterized protein</fullName>
    </submittedName>
</protein>
<name>A0A344UPG2_9NEIS</name>
<reference evidence="1 2" key="1">
    <citation type="submission" date="2018-05" db="EMBL/GenBank/DDBJ databases">
        <title>Genome sequencing, assembly and analysis of the novel insecticidal bacterium, Chromobacterium phragmitis.</title>
        <authorList>
            <person name="Sparks M.E."/>
            <person name="Blackburn M.B."/>
            <person name="Gundersen-Rindal D.E."/>
        </authorList>
    </citation>
    <scope>NUCLEOTIDE SEQUENCE [LARGE SCALE GENOMIC DNA]</scope>
    <source>
        <strain evidence="1">IIBBL 274-1</strain>
        <plasmid evidence="1 2">unnamed</plasmid>
    </source>
</reference>
<gene>
    <name evidence="1" type="ORF">DK843_22690</name>
</gene>
<evidence type="ECO:0000313" key="1">
    <source>
        <dbReference type="EMBL" id="AXE37160.1"/>
    </source>
</evidence>
<dbReference type="Proteomes" id="UP000252038">
    <property type="component" value="Plasmid unnamed"/>
</dbReference>
<dbReference type="KEGG" id="chrb:DK843_22690"/>
<proteinExistence type="predicted"/>
<organism evidence="1 2">
    <name type="scientific">Chromobacterium phragmitis</name>
    <dbReference type="NCBI Taxonomy" id="2202141"/>
    <lineage>
        <taxon>Bacteria</taxon>
        <taxon>Pseudomonadati</taxon>
        <taxon>Pseudomonadota</taxon>
        <taxon>Betaproteobacteria</taxon>
        <taxon>Neisseriales</taxon>
        <taxon>Chromobacteriaceae</taxon>
        <taxon>Chromobacterium</taxon>
    </lineage>
</organism>
<dbReference type="AlphaFoldDB" id="A0A344UPG2"/>